<organism evidence="1 2">
    <name type="scientific">Methanococcoides burtonii (strain DSM 6242 / NBRC 107633 / OCM 468 / ACE-M)</name>
    <dbReference type="NCBI Taxonomy" id="259564"/>
    <lineage>
        <taxon>Archaea</taxon>
        <taxon>Methanobacteriati</taxon>
        <taxon>Methanobacteriota</taxon>
        <taxon>Stenosarchaea group</taxon>
        <taxon>Methanomicrobia</taxon>
        <taxon>Methanosarcinales</taxon>
        <taxon>Methanosarcinaceae</taxon>
        <taxon>Methanococcoides</taxon>
    </lineage>
</organism>
<evidence type="ECO:0000313" key="2">
    <source>
        <dbReference type="Proteomes" id="UP000001979"/>
    </source>
</evidence>
<dbReference type="AlphaFoldDB" id="Q12VH7"/>
<dbReference type="PANTHER" id="PTHR38664">
    <property type="entry name" value="SLR0058 PROTEIN"/>
    <property type="match status" value="1"/>
</dbReference>
<dbReference type="Pfam" id="PF05597">
    <property type="entry name" value="Phasin"/>
    <property type="match status" value="1"/>
</dbReference>
<name>Q12VH7_METBU</name>
<gene>
    <name evidence="1" type="ordered locus">Mbur_1649</name>
</gene>
<dbReference type="Proteomes" id="UP000001979">
    <property type="component" value="Chromosome"/>
</dbReference>
<dbReference type="PANTHER" id="PTHR38664:SF1">
    <property type="entry name" value="SLR0058 PROTEIN"/>
    <property type="match status" value="1"/>
</dbReference>
<dbReference type="KEGG" id="mbu:Mbur_1649"/>
<protein>
    <recommendedName>
        <fullName evidence="3">Polyhydroxyalkanoate synthesis regulator phasin</fullName>
    </recommendedName>
</protein>
<accession>Q12VH7</accession>
<sequence length="128" mass="14711">MCKRGVVHQTIYHNKVKLYTGGYNLMIDSIKKLGLFGLGMYAITEEKVDELVKNLVEDGEFNKEEGKKFVEDLVEKQKQQQKDFEAAVSEKVQDVFGKADLATKEEIDALHKKIDDLETLLKEKMKDE</sequence>
<reference evidence="2" key="1">
    <citation type="journal article" date="2009" name="ISME J.">
        <title>The genome sequence of the psychrophilic archaeon, Methanococcoides burtonii: the role of genome evolution in cold adaptation.</title>
        <authorList>
            <person name="Allen M.A."/>
            <person name="Lauro F.M."/>
            <person name="Williams T.J."/>
            <person name="Burg D."/>
            <person name="Siddiqui K.S."/>
            <person name="De Francisci D."/>
            <person name="Chong K.W."/>
            <person name="Pilak O."/>
            <person name="Chew H.H."/>
            <person name="De Maere M.Z."/>
            <person name="Ting L."/>
            <person name="Katrib M."/>
            <person name="Ng C."/>
            <person name="Sowers K.R."/>
            <person name="Galperin M.Y."/>
            <person name="Anderson I.J."/>
            <person name="Ivanova N."/>
            <person name="Dalin E."/>
            <person name="Martinez M."/>
            <person name="Lapidus A."/>
            <person name="Hauser L."/>
            <person name="Land M."/>
            <person name="Thomas T."/>
            <person name="Cavicchioli R."/>
        </authorList>
    </citation>
    <scope>NUCLEOTIDE SEQUENCE [LARGE SCALE GENOMIC DNA]</scope>
    <source>
        <strain evidence="2">DSM 6242 / NBRC 107633 / OCM 468 / ACE-M</strain>
    </source>
</reference>
<dbReference type="HOGENOM" id="CLU_131526_4_0_2"/>
<evidence type="ECO:0000313" key="1">
    <source>
        <dbReference type="EMBL" id="ABE52549.1"/>
    </source>
</evidence>
<dbReference type="EMBL" id="CP000300">
    <property type="protein sequence ID" value="ABE52549.1"/>
    <property type="molecule type" value="Genomic_DNA"/>
</dbReference>
<proteinExistence type="predicted"/>
<keyword evidence="2" id="KW-1185">Reference proteome</keyword>
<dbReference type="STRING" id="259564.Mbur_1649"/>
<evidence type="ECO:0008006" key="3">
    <source>
        <dbReference type="Google" id="ProtNLM"/>
    </source>
</evidence>
<dbReference type="InterPro" id="IPR008769">
    <property type="entry name" value="PhaF_PhaI"/>
</dbReference>